<keyword evidence="4" id="KW-1185">Reference proteome</keyword>
<dbReference type="AlphaFoldDB" id="A0A165QII0"/>
<dbReference type="GO" id="GO:0031416">
    <property type="term" value="C:NatB complex"/>
    <property type="evidence" value="ECO:0007669"/>
    <property type="project" value="TreeGrafter"/>
</dbReference>
<dbReference type="OrthoDB" id="1874341at2759"/>
<feature type="compositionally biased region" description="Acidic residues" evidence="2">
    <location>
        <begin position="348"/>
        <end position="359"/>
    </location>
</feature>
<dbReference type="FunCoup" id="A0A165QII0">
    <property type="interactions" value="729"/>
</dbReference>
<name>A0A165QII0_EXIGL</name>
<evidence type="ECO:0000313" key="4">
    <source>
        <dbReference type="Proteomes" id="UP000077266"/>
    </source>
</evidence>
<dbReference type="EMBL" id="KV425883">
    <property type="protein sequence ID" value="KZW03671.1"/>
    <property type="molecule type" value="Genomic_DNA"/>
</dbReference>
<dbReference type="PANTHER" id="PTHR22767:SF3">
    <property type="entry name" value="N-ALPHA-ACETYLTRANSFERASE 25, NATB AUXILIARY SUBUNIT"/>
    <property type="match status" value="1"/>
</dbReference>
<reference evidence="3 4" key="1">
    <citation type="journal article" date="2016" name="Mol. Biol. Evol.">
        <title>Comparative Genomics of Early-Diverging Mushroom-Forming Fungi Provides Insights into the Origins of Lignocellulose Decay Capabilities.</title>
        <authorList>
            <person name="Nagy L.G."/>
            <person name="Riley R."/>
            <person name="Tritt A."/>
            <person name="Adam C."/>
            <person name="Daum C."/>
            <person name="Floudas D."/>
            <person name="Sun H."/>
            <person name="Yadav J.S."/>
            <person name="Pangilinan J."/>
            <person name="Larsson K.H."/>
            <person name="Matsuura K."/>
            <person name="Barry K."/>
            <person name="Labutti K."/>
            <person name="Kuo R."/>
            <person name="Ohm R.A."/>
            <person name="Bhattacharya S.S."/>
            <person name="Shirouzu T."/>
            <person name="Yoshinaga Y."/>
            <person name="Martin F.M."/>
            <person name="Grigoriev I.V."/>
            <person name="Hibbett D.S."/>
        </authorList>
    </citation>
    <scope>NUCLEOTIDE SEQUENCE [LARGE SCALE GENOMIC DNA]</scope>
    <source>
        <strain evidence="3 4">HHB12029</strain>
    </source>
</reference>
<gene>
    <name evidence="3" type="ORF">EXIGLDRAFT_828513</name>
</gene>
<organism evidence="3 4">
    <name type="scientific">Exidia glandulosa HHB12029</name>
    <dbReference type="NCBI Taxonomy" id="1314781"/>
    <lineage>
        <taxon>Eukaryota</taxon>
        <taxon>Fungi</taxon>
        <taxon>Dikarya</taxon>
        <taxon>Basidiomycota</taxon>
        <taxon>Agaricomycotina</taxon>
        <taxon>Agaricomycetes</taxon>
        <taxon>Auriculariales</taxon>
        <taxon>Exidiaceae</taxon>
        <taxon>Exidia</taxon>
    </lineage>
</organism>
<protein>
    <recommendedName>
        <fullName evidence="5">Actin cytoskeleton organization protein</fullName>
    </recommendedName>
</protein>
<evidence type="ECO:0000256" key="1">
    <source>
        <dbReference type="ARBA" id="ARBA00006298"/>
    </source>
</evidence>
<proteinExistence type="inferred from homology"/>
<sequence length="1006" mass="110870">MAHLSHDRHVFNIYENIENGAHKLALDQLAKVQKKNKIFPPIYMALKALALVRAGKDEDEAHALCDELLTLKVTEEHVLTLTERALNELHRPFDVTVLCDNAYKNAKDSSTALPLGTHAFMAHVKFGNWKGAQQVASKLYKATMEPRHAYWAAMCAALQSTDPTTPIIMRIVALRLALRIIETCPQPSWWVPDRLHLHADVLQAVGQEDGAFRLLDGTPEGRAICDRNPALDELRHDVSLSSGRWRKEGELARAQLLDADERLPEWDVILALINYTIFIIFPPEDGPIPPKADLTDEHKGDILSAAEVCSEILEQVAQRAELTGIAKAAIEEQRANMRRTRVAVDSSPETETETEPDEETLPKGSFFGSAAKSVPAPVREKVKNWMAELRTALLGKLELCSRLDAFGVSLTFGRAEIIVRYIRQLGHLPCTFDDLVRHIHAVIKHDGEEAEALTKVIAPLPEDIDTVDALNRTITKFKVQRALLHPEEMTEDGEVAAAVNYAKVYTAALELGKDLNPERDMQPANDLALMSAQAFVSAWKISGNPSLLLPAVCILERASASSLKSFYIRLHLVRVYNLLGCGASLSVAHYLAIGKATAPGSMSHDSIGYNVLARASTFAFAEAGKEAEPVDGEGWLAGGGAARMMQLCAETTQMYDEQVPQVGETIAACFQDEKYSQIQELIKFEHKLDRSLQRDLNIFEYARMALLWTELPNGPTLESFEPELLEIKAILTRVQSSNRDFAVLPSFQPLRGESFEAQTCIGPSKTPGAGWLRTFAKMYLRALATPELLKAKQPGVPLLAELGAAPPEPDNTWDEFIHSNVDHEMAELTQDEKDLIVFVDQVLTWAEPRVTPSMTTPPADDEELQAIVKSFDAAVARCEDLLTSGSAVDVKIFHAVTLVHERFVLFNMILGKLSGTQGSSAGKAKAKKPSRPAAFRGIYSQLRGALLRLPPLLLERSEKEDGAALEAQCDVIKDFVHIPSVVNRLAEARNLAYVGLGRAIASILAS</sequence>
<dbReference type="InParanoid" id="A0A165QII0"/>
<evidence type="ECO:0008006" key="5">
    <source>
        <dbReference type="Google" id="ProtNLM"/>
    </source>
</evidence>
<evidence type="ECO:0000313" key="3">
    <source>
        <dbReference type="EMBL" id="KZW03671.1"/>
    </source>
</evidence>
<dbReference type="STRING" id="1314781.A0A165QII0"/>
<dbReference type="PANTHER" id="PTHR22767">
    <property type="entry name" value="N-TERMINAL ACETYLTRANSFERASE-RELATED"/>
    <property type="match status" value="1"/>
</dbReference>
<dbReference type="Proteomes" id="UP000077266">
    <property type="component" value="Unassembled WGS sequence"/>
</dbReference>
<evidence type="ECO:0000256" key="2">
    <source>
        <dbReference type="SAM" id="MobiDB-lite"/>
    </source>
</evidence>
<comment type="similarity">
    <text evidence="1">Belongs to the MDM20/NAA25 family.</text>
</comment>
<accession>A0A165QII0</accession>
<dbReference type="Pfam" id="PF09797">
    <property type="entry name" value="NatB_MDM20"/>
    <property type="match status" value="1"/>
</dbReference>
<feature type="region of interest" description="Disordered" evidence="2">
    <location>
        <begin position="339"/>
        <end position="368"/>
    </location>
</feature>
<dbReference type="InterPro" id="IPR019183">
    <property type="entry name" value="NAA25_NatB_aux_su"/>
</dbReference>